<accession>A0A8S1HYE5</accession>
<evidence type="ECO:0000313" key="3">
    <source>
        <dbReference type="Proteomes" id="UP000835052"/>
    </source>
</evidence>
<feature type="transmembrane region" description="Helical" evidence="1">
    <location>
        <begin position="44"/>
        <end position="67"/>
    </location>
</feature>
<name>A0A8S1HYE5_9PELO</name>
<protein>
    <submittedName>
        <fullName evidence="2">Uncharacterized protein</fullName>
    </submittedName>
</protein>
<organism evidence="2 3">
    <name type="scientific">Caenorhabditis auriculariae</name>
    <dbReference type="NCBI Taxonomy" id="2777116"/>
    <lineage>
        <taxon>Eukaryota</taxon>
        <taxon>Metazoa</taxon>
        <taxon>Ecdysozoa</taxon>
        <taxon>Nematoda</taxon>
        <taxon>Chromadorea</taxon>
        <taxon>Rhabditida</taxon>
        <taxon>Rhabditina</taxon>
        <taxon>Rhabditomorpha</taxon>
        <taxon>Rhabditoidea</taxon>
        <taxon>Rhabditidae</taxon>
        <taxon>Peloderinae</taxon>
        <taxon>Caenorhabditis</taxon>
    </lineage>
</organism>
<dbReference type="Proteomes" id="UP000835052">
    <property type="component" value="Unassembled WGS sequence"/>
</dbReference>
<keyword evidence="1" id="KW-1133">Transmembrane helix</keyword>
<dbReference type="EMBL" id="CAJGYM010000235">
    <property type="protein sequence ID" value="CAD6200088.1"/>
    <property type="molecule type" value="Genomic_DNA"/>
</dbReference>
<comment type="caution">
    <text evidence="2">The sequence shown here is derived from an EMBL/GenBank/DDBJ whole genome shotgun (WGS) entry which is preliminary data.</text>
</comment>
<reference evidence="2" key="1">
    <citation type="submission" date="2020-10" db="EMBL/GenBank/DDBJ databases">
        <authorList>
            <person name="Kikuchi T."/>
        </authorList>
    </citation>
    <scope>NUCLEOTIDE SEQUENCE</scope>
    <source>
        <strain evidence="2">NKZ352</strain>
    </source>
</reference>
<sequence>MDFCDYGFAKPSIYCQKARDASIINLLLILVLPPWFLNSTFRRAPLICTFYVLDYFLIPTVIPLSFLSSLYQQYKSKTTPSIPKTRV</sequence>
<proteinExistence type="predicted"/>
<gene>
    <name evidence="2" type="ORF">CAUJ_LOCUS15987</name>
</gene>
<evidence type="ECO:0000313" key="2">
    <source>
        <dbReference type="EMBL" id="CAD6200088.1"/>
    </source>
</evidence>
<keyword evidence="3" id="KW-1185">Reference proteome</keyword>
<evidence type="ECO:0000256" key="1">
    <source>
        <dbReference type="SAM" id="Phobius"/>
    </source>
</evidence>
<keyword evidence="1" id="KW-0812">Transmembrane</keyword>
<keyword evidence="1" id="KW-0472">Membrane</keyword>
<dbReference type="AlphaFoldDB" id="A0A8S1HYE5"/>
<feature type="transmembrane region" description="Helical" evidence="1">
    <location>
        <begin position="21"/>
        <end position="38"/>
    </location>
</feature>